<dbReference type="Proteomes" id="UP000887580">
    <property type="component" value="Unplaced"/>
</dbReference>
<dbReference type="WBParaSite" id="PS1159_v2.g10501.t1">
    <property type="protein sequence ID" value="PS1159_v2.g10501.t1"/>
    <property type="gene ID" value="PS1159_v2.g10501"/>
</dbReference>
<protein>
    <submittedName>
        <fullName evidence="2">Rad7</fullName>
    </submittedName>
</protein>
<name>A0AC35ETG5_9BILA</name>
<reference evidence="2" key="1">
    <citation type="submission" date="2022-11" db="UniProtKB">
        <authorList>
            <consortium name="WormBaseParasite"/>
        </authorList>
    </citation>
    <scope>IDENTIFICATION</scope>
</reference>
<accession>A0AC35ETG5</accession>
<evidence type="ECO:0000313" key="1">
    <source>
        <dbReference type="Proteomes" id="UP000887580"/>
    </source>
</evidence>
<evidence type="ECO:0000313" key="2">
    <source>
        <dbReference type="WBParaSite" id="PS1159_v2.g10501.t1"/>
    </source>
</evidence>
<sequence length="398" mass="45492">MEEKAGIKNHERKADLPKERPKKYIPKLNALQRQKSEEGGVEMFREALVAIGRKPNINHTILKPRDFNDYDDEEKIDYDDEEKMLKDFDDFIAPESDVEHVNMSEDDLDEAMEINDKNLCQKNGISRQSNEVKKRKRKTDTMKRQISNLSFESSSSKKTIRSQSISKTTDVSNSSNNMFVTGCIDSLSLSRKLRPRLNLDAKELDLSLSENVAEVSTLLKLHPNLHKLILKGSDFDDSIDEIIDAICGCQKLVELDLCQVENIDSASANKLLKKCEKLKFLDLYGTSSTYVLEKLVIAKCPFEFGDVFFDQISALSTLSFLDVSLTKIDINELLSKLSGTRKKLHIKASPILEYCDLHRLSRILSNFNSDQNITLKFLRSSKEELLNINSSLYQFFKD</sequence>
<proteinExistence type="predicted"/>
<organism evidence="1 2">
    <name type="scientific">Panagrolaimus sp. PS1159</name>
    <dbReference type="NCBI Taxonomy" id="55785"/>
    <lineage>
        <taxon>Eukaryota</taxon>
        <taxon>Metazoa</taxon>
        <taxon>Ecdysozoa</taxon>
        <taxon>Nematoda</taxon>
        <taxon>Chromadorea</taxon>
        <taxon>Rhabditida</taxon>
        <taxon>Tylenchina</taxon>
        <taxon>Panagrolaimomorpha</taxon>
        <taxon>Panagrolaimoidea</taxon>
        <taxon>Panagrolaimidae</taxon>
        <taxon>Panagrolaimus</taxon>
    </lineage>
</organism>